<dbReference type="Proteomes" id="UP000184300">
    <property type="component" value="Unassembled WGS sequence"/>
</dbReference>
<keyword evidence="2" id="KW-1185">Reference proteome</keyword>
<sequence length="278" mass="32186">MAQSLRKFRNWSISYTALVMRYVFINSRVTTERTRIKETAGSLKAVLSTRESIGGFRDILNLEARRRMTRVENSRDCFKTRFWSLEGILLSDAQVEHLAGITQAWELSDDDSRAFTNNIRTWAANPAEFWGIIATCDSFVKRVILVLLAELVEEEIQRIQQVSKTRNSAQLRFQAAWNIISREYPSLADEELEKKKKKFTHAAWYGKSWLRIQNTEVILGLPSTNAKKLDKGRLEDIEVEATNAYEKTFKLGDRDELNRVYKAIRNEYKARSHGTEPA</sequence>
<name>A0A1L9VAC6_ASPGL</name>
<gene>
    <name evidence="1" type="ORF">ASPGLDRAFT_60550</name>
</gene>
<proteinExistence type="predicted"/>
<evidence type="ECO:0000313" key="2">
    <source>
        <dbReference type="Proteomes" id="UP000184300"/>
    </source>
</evidence>
<accession>A0A1L9VAC6</accession>
<dbReference type="RefSeq" id="XP_022397537.1">
    <property type="nucleotide sequence ID" value="XM_022548441.1"/>
</dbReference>
<reference evidence="2" key="1">
    <citation type="journal article" date="2017" name="Genome Biol.">
        <title>Comparative genomics reveals high biological diversity and specific adaptations in the industrially and medically important fungal genus Aspergillus.</title>
        <authorList>
            <person name="de Vries R.P."/>
            <person name="Riley R."/>
            <person name="Wiebenga A."/>
            <person name="Aguilar-Osorio G."/>
            <person name="Amillis S."/>
            <person name="Uchima C.A."/>
            <person name="Anderluh G."/>
            <person name="Asadollahi M."/>
            <person name="Askin M."/>
            <person name="Barry K."/>
            <person name="Battaglia E."/>
            <person name="Bayram O."/>
            <person name="Benocci T."/>
            <person name="Braus-Stromeyer S.A."/>
            <person name="Caldana C."/>
            <person name="Canovas D."/>
            <person name="Cerqueira G.C."/>
            <person name="Chen F."/>
            <person name="Chen W."/>
            <person name="Choi C."/>
            <person name="Clum A."/>
            <person name="Dos Santos R.A."/>
            <person name="Damasio A.R."/>
            <person name="Diallinas G."/>
            <person name="Emri T."/>
            <person name="Fekete E."/>
            <person name="Flipphi M."/>
            <person name="Freyberg S."/>
            <person name="Gallo A."/>
            <person name="Gournas C."/>
            <person name="Habgood R."/>
            <person name="Hainaut M."/>
            <person name="Harispe M.L."/>
            <person name="Henrissat B."/>
            <person name="Hilden K.S."/>
            <person name="Hope R."/>
            <person name="Hossain A."/>
            <person name="Karabika E."/>
            <person name="Karaffa L."/>
            <person name="Karanyi Z."/>
            <person name="Krasevec N."/>
            <person name="Kuo A."/>
            <person name="Kusch H."/>
            <person name="LaButti K."/>
            <person name="Lagendijk E.L."/>
            <person name="Lapidus A."/>
            <person name="Levasseur A."/>
            <person name="Lindquist E."/>
            <person name="Lipzen A."/>
            <person name="Logrieco A.F."/>
            <person name="MacCabe A."/>
            <person name="Maekelae M.R."/>
            <person name="Malavazi I."/>
            <person name="Melin P."/>
            <person name="Meyer V."/>
            <person name="Mielnichuk N."/>
            <person name="Miskei M."/>
            <person name="Molnar A.P."/>
            <person name="Mule G."/>
            <person name="Ngan C.Y."/>
            <person name="Orejas M."/>
            <person name="Orosz E."/>
            <person name="Ouedraogo J.P."/>
            <person name="Overkamp K.M."/>
            <person name="Park H.-S."/>
            <person name="Perrone G."/>
            <person name="Piumi F."/>
            <person name="Punt P.J."/>
            <person name="Ram A.F."/>
            <person name="Ramon A."/>
            <person name="Rauscher S."/>
            <person name="Record E."/>
            <person name="Riano-Pachon D.M."/>
            <person name="Robert V."/>
            <person name="Roehrig J."/>
            <person name="Ruller R."/>
            <person name="Salamov A."/>
            <person name="Salih N.S."/>
            <person name="Samson R.A."/>
            <person name="Sandor E."/>
            <person name="Sanguinetti M."/>
            <person name="Schuetze T."/>
            <person name="Sepcic K."/>
            <person name="Shelest E."/>
            <person name="Sherlock G."/>
            <person name="Sophianopoulou V."/>
            <person name="Squina F.M."/>
            <person name="Sun H."/>
            <person name="Susca A."/>
            <person name="Todd R.B."/>
            <person name="Tsang A."/>
            <person name="Unkles S.E."/>
            <person name="van de Wiele N."/>
            <person name="van Rossen-Uffink D."/>
            <person name="Oliveira J.V."/>
            <person name="Vesth T.C."/>
            <person name="Visser J."/>
            <person name="Yu J.-H."/>
            <person name="Zhou M."/>
            <person name="Andersen M.R."/>
            <person name="Archer D.B."/>
            <person name="Baker S.E."/>
            <person name="Benoit I."/>
            <person name="Brakhage A.A."/>
            <person name="Braus G.H."/>
            <person name="Fischer R."/>
            <person name="Frisvad J.C."/>
            <person name="Goldman G.H."/>
            <person name="Houbraken J."/>
            <person name="Oakley B."/>
            <person name="Pocsi I."/>
            <person name="Scazzocchio C."/>
            <person name="Seiboth B."/>
            <person name="vanKuyk P.A."/>
            <person name="Wortman J."/>
            <person name="Dyer P.S."/>
            <person name="Grigoriev I.V."/>
        </authorList>
    </citation>
    <scope>NUCLEOTIDE SEQUENCE [LARGE SCALE GENOMIC DNA]</scope>
    <source>
        <strain evidence="2">CBS 516.65</strain>
    </source>
</reference>
<dbReference type="GeneID" id="34464701"/>
<evidence type="ECO:0000313" key="1">
    <source>
        <dbReference type="EMBL" id="OJJ80839.1"/>
    </source>
</evidence>
<dbReference type="OrthoDB" id="4508227at2759"/>
<dbReference type="AlphaFoldDB" id="A0A1L9VAC6"/>
<dbReference type="EMBL" id="KV878908">
    <property type="protein sequence ID" value="OJJ80839.1"/>
    <property type="molecule type" value="Genomic_DNA"/>
</dbReference>
<dbReference type="VEuPathDB" id="FungiDB:ASPGLDRAFT_60550"/>
<protein>
    <submittedName>
        <fullName evidence="1">Uncharacterized protein</fullName>
    </submittedName>
</protein>
<organism evidence="1 2">
    <name type="scientific">Aspergillus glaucus CBS 516.65</name>
    <dbReference type="NCBI Taxonomy" id="1160497"/>
    <lineage>
        <taxon>Eukaryota</taxon>
        <taxon>Fungi</taxon>
        <taxon>Dikarya</taxon>
        <taxon>Ascomycota</taxon>
        <taxon>Pezizomycotina</taxon>
        <taxon>Eurotiomycetes</taxon>
        <taxon>Eurotiomycetidae</taxon>
        <taxon>Eurotiales</taxon>
        <taxon>Aspergillaceae</taxon>
        <taxon>Aspergillus</taxon>
        <taxon>Aspergillus subgen. Aspergillus</taxon>
    </lineage>
</organism>